<sequence>MPLSVFFFGSILGVSASQWYVSRLNGTIEDGCGLVKSRPCKYIYQATTLAHEGDVINIDGSGTSRDPYPCDVDTRMHIQHIAGISIASYTTQAFLACRNKSLQLSCDFRNSSSGGIFLEGITFVNTSLNLVDCSLKMSGVMFVNSSNDTFSLNFSRGFTGTISISGCTFYNISGSGIKIRGDSVNLNITDTFFTENKLRKNSLESALLSISPQSLSAQIQVNLKNINVLRNNCSGKVCMEIRSGRNGLIIMQMKFGSIDNNCARESVIDIRGTSVISLTKIHFRQNIGRAINIRDGNSVQLEITRSTFFENKMAKSMEDRDGGALSVKGFRQEALVFMSRTLFRSNAGINGGACAFTELTLLKLDIKRCHFIQNEGSGTSAASGGALAVGTMDSHLNNATINIHDSNFTGNKIYSVDHSPSLSGGGAMALYVNYMKDLILINTRFIENAAEHKVAGALYVMVSGTLYQDILFLNCEFIRNSGAVETGTLHLVLLTSPQARVAIQNTKFIKNKASFLAQNDILVQFRGFLKIDSCTIQHNFGGGLFFQHAGDVSLENTLISDNDNFMISLNAGIKRNASFKLTNVSILRNNCRRKSNIFHVSMNQSPYSLRFQGSAFEDNFCQSGVVEISGMSDHCLDTSVISLGAIVAMNNTLFRGNSGVAKSALSIVNADVVRIENCSFKNNFGGAYGSHLSVQLRSTRLTIFKTKFYQSEKSNIFNTTEEQPYNGFLKVTSFGNVSVTESSFISDPLSYDGEGLIFVEGANNVSIDHSVKIKSPVGSKLIFHNFPHWETINKKTTWVTWFSILTKPCSISTYSIKRGSSRGLKMGHNVKCLPCPNGGNCTKEVAARPNFWGYPMGDTVHFQLCPHGYCCPAVNQNCPYYNESYQKSGCQGNRTGILCGSCKENFSEALFHTNCARDEECTHLWYLIVFFICAMLFAFYLIRKPPVFQKIMKMLTWFISSNSRKDYHDVKKSENGQKAIATSSFSSHGYLKILFYFYQVAGLLTVPSYGAGELLTDKIVFPITSIFDFKLYPHSDWNICPFAGLTPLTKTLTQVFVVMAIFLAILFIYLLHSGLNKLRKRTPVFPLKGPYLGAILESVLLGYSAVTRTTMRLLYCVEIQHVHRWYYNAEITCYQWWQKSTIAVIILFLFPFIFMLYDGSLRLHRRQISAKKFLLACVFPLPYLLYAGVVYLKKALKWPLFSQELKSKSSIVDRETSLQCSLEASILEVLSAPFSKQNQDDQTPGKIYWESILIGRRFILILIGWFMTQTFLRSVCLAITCLIFLLHHLHTKPFAKYLAHLAETVSLATLVVIAILNVGVASYYSAGTEYQGLQKQHVYRCVWAEAILLGVIPLTLIIFLALLLMSQFVRLMMGLIKLI</sequence>
<dbReference type="EMBL" id="CALNXK010000111">
    <property type="protein sequence ID" value="CAH3158446.1"/>
    <property type="molecule type" value="Genomic_DNA"/>
</dbReference>
<gene>
    <name evidence="3" type="ORF">PLOB_00003317</name>
</gene>
<evidence type="ECO:0000313" key="3">
    <source>
        <dbReference type="EMBL" id="CAH3158446.1"/>
    </source>
</evidence>
<comment type="caution">
    <text evidence="3">The sequence shown here is derived from an EMBL/GenBank/DDBJ whole genome shotgun (WGS) entry which is preliminary data.</text>
</comment>
<feature type="chain" id="PRO_5045312668" description="Right handed beta helix domain-containing protein" evidence="2">
    <location>
        <begin position="17"/>
        <end position="1379"/>
    </location>
</feature>
<feature type="non-terminal residue" evidence="3">
    <location>
        <position position="1379"/>
    </location>
</feature>
<evidence type="ECO:0000256" key="2">
    <source>
        <dbReference type="SAM" id="SignalP"/>
    </source>
</evidence>
<feature type="transmembrane region" description="Helical" evidence="1">
    <location>
        <begin position="1052"/>
        <end position="1072"/>
    </location>
</feature>
<proteinExistence type="predicted"/>
<evidence type="ECO:0008006" key="5">
    <source>
        <dbReference type="Google" id="ProtNLM"/>
    </source>
</evidence>
<dbReference type="Proteomes" id="UP001159405">
    <property type="component" value="Unassembled WGS sequence"/>
</dbReference>
<dbReference type="InterPro" id="IPR012334">
    <property type="entry name" value="Pectin_lyas_fold"/>
</dbReference>
<feature type="transmembrane region" description="Helical" evidence="1">
    <location>
        <begin position="1142"/>
        <end position="1161"/>
    </location>
</feature>
<feature type="transmembrane region" description="Helical" evidence="1">
    <location>
        <begin position="1346"/>
        <end position="1369"/>
    </location>
</feature>
<dbReference type="Gene3D" id="2.160.20.10">
    <property type="entry name" value="Single-stranded right-handed beta-helix, Pectin lyase-like"/>
    <property type="match status" value="1"/>
</dbReference>
<organism evidence="3 4">
    <name type="scientific">Porites lobata</name>
    <dbReference type="NCBI Taxonomy" id="104759"/>
    <lineage>
        <taxon>Eukaryota</taxon>
        <taxon>Metazoa</taxon>
        <taxon>Cnidaria</taxon>
        <taxon>Anthozoa</taxon>
        <taxon>Hexacorallia</taxon>
        <taxon>Scleractinia</taxon>
        <taxon>Fungiina</taxon>
        <taxon>Poritidae</taxon>
        <taxon>Porites</taxon>
    </lineage>
</organism>
<feature type="transmembrane region" description="Helical" evidence="1">
    <location>
        <begin position="993"/>
        <end position="1012"/>
    </location>
</feature>
<dbReference type="InterPro" id="IPR006626">
    <property type="entry name" value="PbH1"/>
</dbReference>
<feature type="transmembrane region" description="Helical" evidence="1">
    <location>
        <begin position="1173"/>
        <end position="1192"/>
    </location>
</feature>
<keyword evidence="1" id="KW-0472">Membrane</keyword>
<keyword evidence="1" id="KW-0812">Transmembrane</keyword>
<keyword evidence="2" id="KW-0732">Signal</keyword>
<keyword evidence="1" id="KW-1133">Transmembrane helix</keyword>
<feature type="transmembrane region" description="Helical" evidence="1">
    <location>
        <begin position="1307"/>
        <end position="1326"/>
    </location>
</feature>
<dbReference type="InterPro" id="IPR011050">
    <property type="entry name" value="Pectin_lyase_fold/virulence"/>
</dbReference>
<evidence type="ECO:0000313" key="4">
    <source>
        <dbReference type="Proteomes" id="UP001159405"/>
    </source>
</evidence>
<feature type="signal peptide" evidence="2">
    <location>
        <begin position="1"/>
        <end position="16"/>
    </location>
</feature>
<accession>A0ABN8QBC2</accession>
<feature type="transmembrane region" description="Helical" evidence="1">
    <location>
        <begin position="1258"/>
        <end position="1286"/>
    </location>
</feature>
<dbReference type="SUPFAM" id="SSF51126">
    <property type="entry name" value="Pectin lyase-like"/>
    <property type="match status" value="2"/>
</dbReference>
<keyword evidence="4" id="KW-1185">Reference proteome</keyword>
<dbReference type="SMART" id="SM00710">
    <property type="entry name" value="PbH1"/>
    <property type="match status" value="5"/>
</dbReference>
<evidence type="ECO:0000256" key="1">
    <source>
        <dbReference type="SAM" id="Phobius"/>
    </source>
</evidence>
<protein>
    <recommendedName>
        <fullName evidence="5">Right handed beta helix domain-containing protein</fullName>
    </recommendedName>
</protein>
<reference evidence="3 4" key="1">
    <citation type="submission" date="2022-05" db="EMBL/GenBank/DDBJ databases">
        <authorList>
            <consortium name="Genoscope - CEA"/>
            <person name="William W."/>
        </authorList>
    </citation>
    <scope>NUCLEOTIDE SEQUENCE [LARGE SCALE GENOMIC DNA]</scope>
</reference>
<feature type="transmembrane region" description="Helical" evidence="1">
    <location>
        <begin position="1084"/>
        <end position="1105"/>
    </location>
</feature>
<feature type="transmembrane region" description="Helical" evidence="1">
    <location>
        <begin position="924"/>
        <end position="942"/>
    </location>
</feature>
<name>A0ABN8QBC2_9CNID</name>